<feature type="transmembrane region" description="Helical" evidence="7">
    <location>
        <begin position="83"/>
        <end position="106"/>
    </location>
</feature>
<evidence type="ECO:0000256" key="4">
    <source>
        <dbReference type="ARBA" id="ARBA00022989"/>
    </source>
</evidence>
<comment type="similarity">
    <text evidence="2">Belongs to the EI24 family.</text>
</comment>
<dbReference type="PANTHER" id="PTHR21389:SF0">
    <property type="entry name" value="ETOPOSIDE-INDUCED PROTEIN 2.4 HOMOLOG"/>
    <property type="match status" value="1"/>
</dbReference>
<evidence type="ECO:0000256" key="7">
    <source>
        <dbReference type="SAM" id="Phobius"/>
    </source>
</evidence>
<keyword evidence="4 7" id="KW-1133">Transmembrane helix</keyword>
<dbReference type="AlphaFoldDB" id="A0A336LMW8"/>
<dbReference type="Pfam" id="PF07264">
    <property type="entry name" value="EI24"/>
    <property type="match status" value="1"/>
</dbReference>
<dbReference type="EMBL" id="UFQT01000022">
    <property type="protein sequence ID" value="SSX17973.1"/>
    <property type="molecule type" value="Genomic_DNA"/>
</dbReference>
<keyword evidence="5 7" id="KW-0472">Membrane</keyword>
<dbReference type="GO" id="GO:0005783">
    <property type="term" value="C:endoplasmic reticulum"/>
    <property type="evidence" value="ECO:0007669"/>
    <property type="project" value="TreeGrafter"/>
</dbReference>
<feature type="compositionally biased region" description="Low complexity" evidence="6">
    <location>
        <begin position="326"/>
        <end position="364"/>
    </location>
</feature>
<feature type="region of interest" description="Disordered" evidence="6">
    <location>
        <begin position="326"/>
        <end position="376"/>
    </location>
</feature>
<name>A0A336LMW8_CULSO</name>
<reference evidence="9" key="2">
    <citation type="submission" date="2018-07" db="EMBL/GenBank/DDBJ databases">
        <authorList>
            <person name="Quirk P.G."/>
            <person name="Krulwich T.A."/>
        </authorList>
    </citation>
    <scope>NUCLEOTIDE SEQUENCE</scope>
</reference>
<evidence type="ECO:0000256" key="1">
    <source>
        <dbReference type="ARBA" id="ARBA00004141"/>
    </source>
</evidence>
<keyword evidence="3 7" id="KW-0812">Transmembrane</keyword>
<feature type="transmembrane region" description="Helical" evidence="7">
    <location>
        <begin position="271"/>
        <end position="289"/>
    </location>
</feature>
<evidence type="ECO:0000256" key="3">
    <source>
        <dbReference type="ARBA" id="ARBA00022692"/>
    </source>
</evidence>
<dbReference type="GO" id="GO:0016020">
    <property type="term" value="C:membrane"/>
    <property type="evidence" value="ECO:0007669"/>
    <property type="project" value="UniProtKB-SubCell"/>
</dbReference>
<dbReference type="VEuPathDB" id="VectorBase:CSON006002"/>
<feature type="transmembrane region" description="Helical" evidence="7">
    <location>
        <begin position="249"/>
        <end position="265"/>
    </location>
</feature>
<accession>A0A336LMW8</accession>
<feature type="region of interest" description="Disordered" evidence="6">
    <location>
        <begin position="47"/>
        <end position="71"/>
    </location>
</feature>
<dbReference type="InterPro" id="IPR059112">
    <property type="entry name" value="CysZ/EI24"/>
</dbReference>
<feature type="transmembrane region" description="Helical" evidence="7">
    <location>
        <begin position="126"/>
        <end position="149"/>
    </location>
</feature>
<proteinExistence type="inferred from homology"/>
<evidence type="ECO:0000256" key="6">
    <source>
        <dbReference type="SAM" id="MobiDB-lite"/>
    </source>
</evidence>
<feature type="transmembrane region" description="Helical" evidence="7">
    <location>
        <begin position="210"/>
        <end position="229"/>
    </location>
</feature>
<evidence type="ECO:0000313" key="9">
    <source>
        <dbReference type="EMBL" id="SSX17973.1"/>
    </source>
</evidence>
<dbReference type="OMA" id="HMCLLYA"/>
<protein>
    <submittedName>
        <fullName evidence="9">CSON006002 protein</fullName>
    </submittedName>
</protein>
<evidence type="ECO:0000256" key="2">
    <source>
        <dbReference type="ARBA" id="ARBA00010970"/>
    </source>
</evidence>
<organism evidence="9">
    <name type="scientific">Culicoides sonorensis</name>
    <name type="common">Biting midge</name>
    <dbReference type="NCBI Taxonomy" id="179676"/>
    <lineage>
        <taxon>Eukaryota</taxon>
        <taxon>Metazoa</taxon>
        <taxon>Ecdysozoa</taxon>
        <taxon>Arthropoda</taxon>
        <taxon>Hexapoda</taxon>
        <taxon>Insecta</taxon>
        <taxon>Pterygota</taxon>
        <taxon>Neoptera</taxon>
        <taxon>Endopterygota</taxon>
        <taxon>Diptera</taxon>
        <taxon>Nematocera</taxon>
        <taxon>Chironomoidea</taxon>
        <taxon>Ceratopogonidae</taxon>
        <taxon>Ceratopogoninae</taxon>
        <taxon>Culicoides</taxon>
        <taxon>Monoculicoides</taxon>
    </lineage>
</organism>
<sequence>MELITNLLCGVVDSIKGIKVLFYLDKEIMARNASRQLLLDQQKQQHKGESPSLSSSGQRSGTPVNIGANNKEKIEEPNVSKRVFQCCTLNGGMFFLSIAFFNYMLMHGIRHILDYMYGSPDNSAPIWRYIEPTLTIIFTCLWILPLFILSRVVNSLWFQDIADSAFKIRKGRPQLFPSMSKLIADVLMSILVQILFLGQIWLVGFLPGPYVGRIVSFIHLALLYSLYSFEYKWFNMGWELHKRLTYIEYNWPYFLGFGIPLAILTELPNSFILSGCVFSTLFPLFIISGNEAAPKAITFDLPIKIFSPVIAISNTIFCRQFKTVTPSHRSSNTSSFNSNTRNPPSTPSSVTPSSSTRSTPVPTSAQIQRRTRNLRT</sequence>
<evidence type="ECO:0000313" key="8">
    <source>
        <dbReference type="EMBL" id="SSW97587.1"/>
    </source>
</evidence>
<dbReference type="GO" id="GO:0016236">
    <property type="term" value="P:macroautophagy"/>
    <property type="evidence" value="ECO:0007669"/>
    <property type="project" value="TreeGrafter"/>
</dbReference>
<dbReference type="EMBL" id="UFQS01000022">
    <property type="protein sequence ID" value="SSW97587.1"/>
    <property type="molecule type" value="Genomic_DNA"/>
</dbReference>
<comment type="subcellular location">
    <subcellularLocation>
        <location evidence="1">Membrane</location>
        <topology evidence="1">Multi-pass membrane protein</topology>
    </subcellularLocation>
</comment>
<feature type="compositionally biased region" description="Low complexity" evidence="6">
    <location>
        <begin position="50"/>
        <end position="61"/>
    </location>
</feature>
<reference evidence="8" key="1">
    <citation type="submission" date="2018-04" db="EMBL/GenBank/DDBJ databases">
        <authorList>
            <person name="Go L.Y."/>
            <person name="Mitchell J.A."/>
        </authorList>
    </citation>
    <scope>NUCLEOTIDE SEQUENCE</scope>
    <source>
        <tissue evidence="8">Whole organism</tissue>
    </source>
</reference>
<feature type="transmembrane region" description="Helical" evidence="7">
    <location>
        <begin position="182"/>
        <end position="204"/>
    </location>
</feature>
<gene>
    <name evidence="9" type="primary">CSON006002</name>
</gene>
<evidence type="ECO:0000256" key="5">
    <source>
        <dbReference type="ARBA" id="ARBA00023136"/>
    </source>
</evidence>
<dbReference type="PANTHER" id="PTHR21389">
    <property type="entry name" value="P53 INDUCED PROTEIN"/>
    <property type="match status" value="1"/>
</dbReference>